<accession>A0A7K0I8N7</accession>
<feature type="transmembrane region" description="Helical" evidence="5">
    <location>
        <begin position="7"/>
        <end position="25"/>
    </location>
</feature>
<dbReference type="GO" id="GO:0003677">
    <property type="term" value="F:DNA binding"/>
    <property type="evidence" value="ECO:0007669"/>
    <property type="project" value="UniProtKB-KW"/>
</dbReference>
<keyword evidence="5" id="KW-0812">Transmembrane</keyword>
<feature type="compositionally biased region" description="Low complexity" evidence="4">
    <location>
        <begin position="448"/>
        <end position="457"/>
    </location>
</feature>
<feature type="transmembrane region" description="Helical" evidence="5">
    <location>
        <begin position="37"/>
        <end position="58"/>
    </location>
</feature>
<name>A0A7K0I8N7_9ACTN</name>
<feature type="transmembrane region" description="Helical" evidence="5">
    <location>
        <begin position="70"/>
        <end position="90"/>
    </location>
</feature>
<dbReference type="Pfam" id="PF00196">
    <property type="entry name" value="GerE"/>
    <property type="match status" value="1"/>
</dbReference>
<proteinExistence type="predicted"/>
<keyword evidence="5" id="KW-0472">Membrane</keyword>
<feature type="transmembrane region" description="Helical" evidence="5">
    <location>
        <begin position="353"/>
        <end position="373"/>
    </location>
</feature>
<reference evidence="7 8" key="1">
    <citation type="journal article" date="2019" name="Nat. Med.">
        <title>A library of human gut bacterial isolates paired with longitudinal multiomics data enables mechanistic microbiome research.</title>
        <authorList>
            <person name="Poyet M."/>
            <person name="Groussin M."/>
            <person name="Gibbons S.M."/>
            <person name="Avila-Pacheco J."/>
            <person name="Jiang X."/>
            <person name="Kearney S.M."/>
            <person name="Perrotta A.R."/>
            <person name="Berdy B."/>
            <person name="Zhao S."/>
            <person name="Lieberman T.D."/>
            <person name="Swanson P.K."/>
            <person name="Smith M."/>
            <person name="Roesemann S."/>
            <person name="Alexander J.E."/>
            <person name="Rich S.A."/>
            <person name="Livny J."/>
            <person name="Vlamakis H."/>
            <person name="Clish C."/>
            <person name="Bullock K."/>
            <person name="Deik A."/>
            <person name="Scott J."/>
            <person name="Pierce K.A."/>
            <person name="Xavier R.J."/>
            <person name="Alm E.J."/>
        </authorList>
    </citation>
    <scope>NUCLEOTIDE SEQUENCE [LARGE SCALE GENOMIC DNA]</scope>
    <source>
        <strain evidence="7 8">BIOML-A1</strain>
    </source>
</reference>
<evidence type="ECO:0000259" key="6">
    <source>
        <dbReference type="PROSITE" id="PS50043"/>
    </source>
</evidence>
<keyword evidence="3" id="KW-0804">Transcription</keyword>
<feature type="compositionally biased region" description="Basic and acidic residues" evidence="4">
    <location>
        <begin position="458"/>
        <end position="467"/>
    </location>
</feature>
<evidence type="ECO:0000313" key="8">
    <source>
        <dbReference type="Proteomes" id="UP000462865"/>
    </source>
</evidence>
<comment type="caution">
    <text evidence="7">The sequence shown here is derived from an EMBL/GenBank/DDBJ whole genome shotgun (WGS) entry which is preliminary data.</text>
</comment>
<dbReference type="SMART" id="SM00421">
    <property type="entry name" value="HTH_LUXR"/>
    <property type="match status" value="1"/>
</dbReference>
<feature type="transmembrane region" description="Helical" evidence="5">
    <location>
        <begin position="199"/>
        <end position="218"/>
    </location>
</feature>
<dbReference type="Proteomes" id="UP000462865">
    <property type="component" value="Unassembled WGS sequence"/>
</dbReference>
<dbReference type="SUPFAM" id="SSF46894">
    <property type="entry name" value="C-terminal effector domain of the bipartite response regulators"/>
    <property type="match status" value="1"/>
</dbReference>
<dbReference type="CDD" id="cd06170">
    <property type="entry name" value="LuxR_C_like"/>
    <property type="match status" value="1"/>
</dbReference>
<dbReference type="GO" id="GO:0006355">
    <property type="term" value="P:regulation of DNA-templated transcription"/>
    <property type="evidence" value="ECO:0007669"/>
    <property type="project" value="InterPro"/>
</dbReference>
<evidence type="ECO:0000256" key="2">
    <source>
        <dbReference type="ARBA" id="ARBA00023125"/>
    </source>
</evidence>
<dbReference type="InterPro" id="IPR016032">
    <property type="entry name" value="Sig_transdc_resp-reg_C-effctor"/>
</dbReference>
<dbReference type="PANTHER" id="PTHR44688:SF16">
    <property type="entry name" value="DNA-BINDING TRANSCRIPTIONAL ACTIVATOR DEVR_DOSR"/>
    <property type="match status" value="1"/>
</dbReference>
<evidence type="ECO:0000256" key="5">
    <source>
        <dbReference type="SAM" id="Phobius"/>
    </source>
</evidence>
<dbReference type="InterPro" id="IPR000792">
    <property type="entry name" value="Tscrpt_reg_LuxR_C"/>
</dbReference>
<protein>
    <recommendedName>
        <fullName evidence="6">HTH luxR-type domain-containing protein</fullName>
    </recommendedName>
</protein>
<feature type="transmembrane region" description="Helical" evidence="5">
    <location>
        <begin position="325"/>
        <end position="347"/>
    </location>
</feature>
<evidence type="ECO:0000256" key="3">
    <source>
        <dbReference type="ARBA" id="ARBA00023163"/>
    </source>
</evidence>
<feature type="transmembrane region" description="Helical" evidence="5">
    <location>
        <begin position="289"/>
        <end position="309"/>
    </location>
</feature>
<dbReference type="Gene3D" id="1.10.10.10">
    <property type="entry name" value="Winged helix-like DNA-binding domain superfamily/Winged helix DNA-binding domain"/>
    <property type="match status" value="1"/>
</dbReference>
<feature type="compositionally biased region" description="Low complexity" evidence="4">
    <location>
        <begin position="411"/>
        <end position="440"/>
    </location>
</feature>
<feature type="transmembrane region" description="Helical" evidence="5">
    <location>
        <begin position="224"/>
        <end position="246"/>
    </location>
</feature>
<dbReference type="InterPro" id="IPR036388">
    <property type="entry name" value="WH-like_DNA-bd_sf"/>
</dbReference>
<gene>
    <name evidence="7" type="ORF">GKG38_04250</name>
</gene>
<evidence type="ECO:0000256" key="1">
    <source>
        <dbReference type="ARBA" id="ARBA00023015"/>
    </source>
</evidence>
<keyword evidence="1" id="KW-0805">Transcription regulation</keyword>
<feature type="transmembrane region" description="Helical" evidence="5">
    <location>
        <begin position="258"/>
        <end position="277"/>
    </location>
</feature>
<evidence type="ECO:0000256" key="4">
    <source>
        <dbReference type="SAM" id="MobiDB-lite"/>
    </source>
</evidence>
<sequence length="548" mass="58067">MIGFKVLLSWHYLVLFSPIFIGATNNPSFSFFLERQFTLYLTLALSFGALVGVGRFFLNRNKTAPSTLLLGAAGVLATVASALSLVTLSADMPWRIASVVLLGFSEAFLMFLWLHYYMEAAAGHLFRSFAVDMMAGGILAFLTCSFVPPLSYLVTLCMPAVATVSLIANWRTIEPVDVAARTPAVVPPRKSVLRHSLKTLLPTTVYAFVFGLLQGGFINSGVALLMAGNAVVLVGIVVAGIVIFFIPEAPETNADIDTIHRFSLLFFVLGIVGLSFLGGGGVLLASETVILAGFNLFDFGGLILGVGLARRLKPGSLLLVDGGRVLVYMSLAVGLVVGKTVVTGLGVADPSLVLYSLCGAAITMLVATVLTPFREQEPFEAQLARMTSDPGAAAPEGAAAAKKADVASTSAVGAPAPSGAGAGTSKKAAAEPAPDAPASASRDEDAPSKPALSSKPSGEPKRADTPWRRTCRGIAELYKLSPRETEIFFLIAKGRNAEYVQQKLVISMHTAKTHIANIYHKLGVHSSQEMLSLIETFREEDIKSQEQD</sequence>
<organism evidence="7 8">
    <name type="scientific">Gordonibacter urolithinfaciens</name>
    <dbReference type="NCBI Taxonomy" id="1335613"/>
    <lineage>
        <taxon>Bacteria</taxon>
        <taxon>Bacillati</taxon>
        <taxon>Actinomycetota</taxon>
        <taxon>Coriobacteriia</taxon>
        <taxon>Eggerthellales</taxon>
        <taxon>Eggerthellaceae</taxon>
        <taxon>Gordonibacter</taxon>
    </lineage>
</organism>
<feature type="region of interest" description="Disordered" evidence="4">
    <location>
        <begin position="411"/>
        <end position="467"/>
    </location>
</feature>
<dbReference type="PRINTS" id="PR00038">
    <property type="entry name" value="HTHLUXR"/>
</dbReference>
<keyword evidence="5" id="KW-1133">Transmembrane helix</keyword>
<dbReference type="AlphaFoldDB" id="A0A7K0I8N7"/>
<keyword evidence="2" id="KW-0238">DNA-binding</keyword>
<dbReference type="PROSITE" id="PS50043">
    <property type="entry name" value="HTH_LUXR_2"/>
    <property type="match status" value="1"/>
</dbReference>
<evidence type="ECO:0000313" key="7">
    <source>
        <dbReference type="EMBL" id="MSA94281.1"/>
    </source>
</evidence>
<dbReference type="EMBL" id="WKZA01000011">
    <property type="protein sequence ID" value="MSA94281.1"/>
    <property type="molecule type" value="Genomic_DNA"/>
</dbReference>
<feature type="domain" description="HTH luxR-type" evidence="6">
    <location>
        <begin position="473"/>
        <end position="538"/>
    </location>
</feature>
<feature type="transmembrane region" description="Helical" evidence="5">
    <location>
        <begin position="96"/>
        <end position="118"/>
    </location>
</feature>
<dbReference type="RefSeq" id="WP_154270180.1">
    <property type="nucleotide sequence ID" value="NZ_WKZA01000011.1"/>
</dbReference>
<dbReference type="PANTHER" id="PTHR44688">
    <property type="entry name" value="DNA-BINDING TRANSCRIPTIONAL ACTIVATOR DEVR_DOSR"/>
    <property type="match status" value="1"/>
</dbReference>